<accession>A0A5B8FGP4</accession>
<feature type="region of interest" description="Disordered" evidence="6">
    <location>
        <begin position="546"/>
        <end position="569"/>
    </location>
</feature>
<proteinExistence type="inferred from homology"/>
<sequence length="569" mass="60827">MIAEDLSFGDGADSDVCVIGAGPVGLAVALTLARGGRRVLVLEAGGATAGSRSGGPFDLDVVNPATHGSGAMVSRQGLGGTATAWGGACTPMAEGDLAAWPRLSLPGAPARFDELSGWHAAAGEILGVHGAFESQGPEDDHGAEVLTHQLIRHCRVADTAALHHEEIARSPTLRISLDTRVSGLDFAPGSGAVTSLEVIRGTERHILRPKRIVLACGGVQATRLLLLIRRVHPGFLGGEGGPLGRYYMGHLSGAAARVQFRRPDMARHFLVRPTPDGASARHSFVLAPWLRRREGLQDAYFALMNVPLDDPFYLSGALSAVHLALALRHRTPEYMLQYHPGHRITPFAFGLQARRHLGNVLCEPLATVAGLVRIARMRMAVQGRHPFFQFYNPHGVYALRYHAEQAPDPQSRITLSARRDADGVPLARVDLRFAAGDVDSVLRSHLALASWMRASGLGEVTWHHPEPQRAAQVLAQASDGYHQIGSTRMSHSARTGVVDRNLRVHGVANLFVAGPSVLPASGRFHPTFPAVALGVRLAHHLMAPAETRPRTRARRPAPVPMARGPAASG</sequence>
<dbReference type="InterPro" id="IPR007867">
    <property type="entry name" value="GMC_OxRtase_C"/>
</dbReference>
<comment type="cofactor">
    <cofactor evidence="1">
        <name>FAD</name>
        <dbReference type="ChEBI" id="CHEBI:57692"/>
    </cofactor>
</comment>
<evidence type="ECO:0000256" key="6">
    <source>
        <dbReference type="SAM" id="MobiDB-lite"/>
    </source>
</evidence>
<evidence type="ECO:0000256" key="5">
    <source>
        <dbReference type="ARBA" id="ARBA00023002"/>
    </source>
</evidence>
<keyword evidence="9" id="KW-1185">Reference proteome</keyword>
<dbReference type="SUPFAM" id="SSF51905">
    <property type="entry name" value="FAD/NAD(P)-binding domain"/>
    <property type="match status" value="1"/>
</dbReference>
<dbReference type="EMBL" id="CP040818">
    <property type="protein sequence ID" value="QDL91481.1"/>
    <property type="molecule type" value="Genomic_DNA"/>
</dbReference>
<gene>
    <name evidence="8" type="ORF">FDP22_06600</name>
</gene>
<protein>
    <submittedName>
        <fullName evidence="8">GMC family oxidoreductase</fullName>
    </submittedName>
</protein>
<dbReference type="Gene3D" id="3.50.50.60">
    <property type="entry name" value="FAD/NAD(P)-binding domain"/>
    <property type="match status" value="2"/>
</dbReference>
<reference evidence="8 9" key="1">
    <citation type="submission" date="2019-06" db="EMBL/GenBank/DDBJ databases">
        <title>Genome sequence of Rhodobacteraceae bacterium D4M1.</title>
        <authorList>
            <person name="Cao J."/>
        </authorList>
    </citation>
    <scope>NUCLEOTIDE SEQUENCE [LARGE SCALE GENOMIC DNA]</scope>
    <source>
        <strain evidence="8 9">D4M1</strain>
    </source>
</reference>
<dbReference type="PANTHER" id="PTHR42784">
    <property type="entry name" value="PYRANOSE 2-OXIDASE"/>
    <property type="match status" value="1"/>
</dbReference>
<dbReference type="Proteomes" id="UP000305888">
    <property type="component" value="Chromosome"/>
</dbReference>
<dbReference type="RefSeq" id="WP_138577696.1">
    <property type="nucleotide sequence ID" value="NZ_CP040818.1"/>
</dbReference>
<evidence type="ECO:0000313" key="9">
    <source>
        <dbReference type="Proteomes" id="UP000305888"/>
    </source>
</evidence>
<keyword evidence="5" id="KW-0560">Oxidoreductase</keyword>
<organism evidence="8 9">
    <name type="scientific">Paroceanicella profunda</name>
    <dbReference type="NCBI Taxonomy" id="2579971"/>
    <lineage>
        <taxon>Bacteria</taxon>
        <taxon>Pseudomonadati</taxon>
        <taxon>Pseudomonadota</taxon>
        <taxon>Alphaproteobacteria</taxon>
        <taxon>Rhodobacterales</taxon>
        <taxon>Paracoccaceae</taxon>
        <taxon>Paroceanicella</taxon>
    </lineage>
</organism>
<comment type="similarity">
    <text evidence="2">Belongs to the GMC oxidoreductase family.</text>
</comment>
<feature type="domain" description="Glucose-methanol-choline oxidoreductase C-terminal" evidence="7">
    <location>
        <begin position="407"/>
        <end position="534"/>
    </location>
</feature>
<keyword evidence="3" id="KW-0285">Flavoprotein</keyword>
<dbReference type="Pfam" id="PF05199">
    <property type="entry name" value="GMC_oxred_C"/>
    <property type="match status" value="1"/>
</dbReference>
<dbReference type="InterPro" id="IPR036188">
    <property type="entry name" value="FAD/NAD-bd_sf"/>
</dbReference>
<dbReference type="KEGG" id="ppru:FDP22_06600"/>
<evidence type="ECO:0000259" key="7">
    <source>
        <dbReference type="Pfam" id="PF05199"/>
    </source>
</evidence>
<evidence type="ECO:0000313" key="8">
    <source>
        <dbReference type="EMBL" id="QDL91481.1"/>
    </source>
</evidence>
<dbReference type="AlphaFoldDB" id="A0A5B8FGP4"/>
<dbReference type="GO" id="GO:0016614">
    <property type="term" value="F:oxidoreductase activity, acting on CH-OH group of donors"/>
    <property type="evidence" value="ECO:0007669"/>
    <property type="project" value="InterPro"/>
</dbReference>
<feature type="compositionally biased region" description="Low complexity" evidence="6">
    <location>
        <begin position="560"/>
        <end position="569"/>
    </location>
</feature>
<evidence type="ECO:0000256" key="3">
    <source>
        <dbReference type="ARBA" id="ARBA00022630"/>
    </source>
</evidence>
<evidence type="ECO:0000256" key="1">
    <source>
        <dbReference type="ARBA" id="ARBA00001974"/>
    </source>
</evidence>
<evidence type="ECO:0000256" key="2">
    <source>
        <dbReference type="ARBA" id="ARBA00010790"/>
    </source>
</evidence>
<dbReference type="InterPro" id="IPR051473">
    <property type="entry name" value="P2Ox-like"/>
</dbReference>
<keyword evidence="4" id="KW-0274">FAD</keyword>
<dbReference type="PANTHER" id="PTHR42784:SF1">
    <property type="entry name" value="PYRANOSE 2-OXIDASE"/>
    <property type="match status" value="1"/>
</dbReference>
<dbReference type="OrthoDB" id="9798604at2"/>
<evidence type="ECO:0000256" key="4">
    <source>
        <dbReference type="ARBA" id="ARBA00022827"/>
    </source>
</evidence>
<name>A0A5B8FGP4_9RHOB</name>